<organism evidence="8 9">
    <name type="scientific">Paenibacillus thiaminolyticus</name>
    <name type="common">Bacillus thiaminolyticus</name>
    <dbReference type="NCBI Taxonomy" id="49283"/>
    <lineage>
        <taxon>Bacteria</taxon>
        <taxon>Bacillati</taxon>
        <taxon>Bacillota</taxon>
        <taxon>Bacilli</taxon>
        <taxon>Bacillales</taxon>
        <taxon>Paenibacillaceae</taxon>
        <taxon>Paenibacillus</taxon>
    </lineage>
</organism>
<name>A0AAP9J2E1_PANTH</name>
<dbReference type="Pfam" id="PF04138">
    <property type="entry name" value="GtrA_DPMS_TM"/>
    <property type="match status" value="1"/>
</dbReference>
<evidence type="ECO:0000256" key="6">
    <source>
        <dbReference type="SAM" id="Phobius"/>
    </source>
</evidence>
<reference evidence="8 9" key="1">
    <citation type="submission" date="2019-07" db="EMBL/GenBank/DDBJ databases">
        <title>Paenibacillus thiaminolyticus NRRL B-4156.</title>
        <authorList>
            <person name="Hehnly C."/>
            <person name="Zhang L."/>
        </authorList>
    </citation>
    <scope>NUCLEOTIDE SEQUENCE [LARGE SCALE GENOMIC DNA]</scope>
    <source>
        <strain evidence="8 9">NRRL B-4156</strain>
    </source>
</reference>
<keyword evidence="4 6" id="KW-1133">Transmembrane helix</keyword>
<evidence type="ECO:0000313" key="9">
    <source>
        <dbReference type="Proteomes" id="UP000315377"/>
    </source>
</evidence>
<keyword evidence="3 6" id="KW-0812">Transmembrane</keyword>
<feature type="transmembrane region" description="Helical" evidence="6">
    <location>
        <begin position="21"/>
        <end position="40"/>
    </location>
</feature>
<dbReference type="GO" id="GO:0000271">
    <property type="term" value="P:polysaccharide biosynthetic process"/>
    <property type="evidence" value="ECO:0007669"/>
    <property type="project" value="InterPro"/>
</dbReference>
<proteinExistence type="inferred from homology"/>
<comment type="similarity">
    <text evidence="2">Belongs to the GtrA family.</text>
</comment>
<dbReference type="Proteomes" id="UP000315377">
    <property type="component" value="Chromosome"/>
</dbReference>
<evidence type="ECO:0000256" key="4">
    <source>
        <dbReference type="ARBA" id="ARBA00022989"/>
    </source>
</evidence>
<feature type="domain" description="GtrA/DPMS transmembrane" evidence="7">
    <location>
        <begin position="20"/>
        <end position="143"/>
    </location>
</feature>
<evidence type="ECO:0000256" key="5">
    <source>
        <dbReference type="ARBA" id="ARBA00023136"/>
    </source>
</evidence>
<feature type="transmembrane region" description="Helical" evidence="6">
    <location>
        <begin position="46"/>
        <end position="64"/>
    </location>
</feature>
<gene>
    <name evidence="8" type="ORF">FLT43_22570</name>
</gene>
<dbReference type="AlphaFoldDB" id="A0AAP9J2E1"/>
<dbReference type="PANTHER" id="PTHR38459:SF1">
    <property type="entry name" value="PROPHAGE BACTOPRENOL-LINKED GLUCOSE TRANSLOCASE HOMOLOG"/>
    <property type="match status" value="1"/>
</dbReference>
<sequence>MGGVSGAKLAAPGGARLFGRYAAVGAVNTLVGLGTAYVLLYAGWSHLHATFAGNSVGVGMSYILNRRYTFRYRGQWLPSLLRFISIALLCYGLAYQVLHPAMSALAAFLLPAWASPWEPYAAILGEAAIYTAASFRLHRGITFARTSDGEDTPCLSKPASNSKQT</sequence>
<dbReference type="EMBL" id="CP041405">
    <property type="protein sequence ID" value="QDM45951.1"/>
    <property type="molecule type" value="Genomic_DNA"/>
</dbReference>
<evidence type="ECO:0000256" key="1">
    <source>
        <dbReference type="ARBA" id="ARBA00004141"/>
    </source>
</evidence>
<feature type="transmembrane region" description="Helical" evidence="6">
    <location>
        <begin position="117"/>
        <end position="135"/>
    </location>
</feature>
<dbReference type="InterPro" id="IPR007267">
    <property type="entry name" value="GtrA_DPMS_TM"/>
</dbReference>
<protein>
    <submittedName>
        <fullName evidence="8">GtrA family protein</fullName>
    </submittedName>
</protein>
<evidence type="ECO:0000256" key="2">
    <source>
        <dbReference type="ARBA" id="ARBA00009399"/>
    </source>
</evidence>
<dbReference type="InterPro" id="IPR051401">
    <property type="entry name" value="GtrA_CellWall_Glycosyl"/>
</dbReference>
<keyword evidence="5 6" id="KW-0472">Membrane</keyword>
<dbReference type="PANTHER" id="PTHR38459">
    <property type="entry name" value="PROPHAGE BACTOPRENOL-LINKED GLUCOSE TRANSLOCASE HOMOLOG"/>
    <property type="match status" value="1"/>
</dbReference>
<accession>A0AAP9J2E1</accession>
<dbReference type="GO" id="GO:0005886">
    <property type="term" value="C:plasma membrane"/>
    <property type="evidence" value="ECO:0007669"/>
    <property type="project" value="TreeGrafter"/>
</dbReference>
<evidence type="ECO:0000256" key="3">
    <source>
        <dbReference type="ARBA" id="ARBA00022692"/>
    </source>
</evidence>
<evidence type="ECO:0000313" key="8">
    <source>
        <dbReference type="EMBL" id="QDM45951.1"/>
    </source>
</evidence>
<feature type="transmembrane region" description="Helical" evidence="6">
    <location>
        <begin position="76"/>
        <end position="97"/>
    </location>
</feature>
<evidence type="ECO:0000259" key="7">
    <source>
        <dbReference type="Pfam" id="PF04138"/>
    </source>
</evidence>
<comment type="subcellular location">
    <subcellularLocation>
        <location evidence="1">Membrane</location>
        <topology evidence="1">Multi-pass membrane protein</topology>
    </subcellularLocation>
</comment>